<comment type="cofactor">
    <cofactor evidence="5">
        <name>[2Fe-2S] cluster</name>
        <dbReference type="ChEBI" id="CHEBI:190135"/>
    </cofactor>
</comment>
<keyword evidence="1" id="KW-0001">2Fe-2S</keyword>
<reference evidence="8 9" key="1">
    <citation type="journal article" date="2014" name="Int. J. Syst. Evol. Microbiol.">
        <title>Solimonas terrae sp. nov., isolated from soil.</title>
        <authorList>
            <person name="Kim S.J."/>
            <person name="Moon J.Y."/>
            <person name="Weon H.Y."/>
            <person name="Ahn J.H."/>
            <person name="Chen W.M."/>
            <person name="Kwon S.W."/>
        </authorList>
    </citation>
    <scope>NUCLEOTIDE SEQUENCE [LARGE SCALE GENOMIC DNA]</scope>
    <source>
        <strain evidence="8 9">KIS83-12</strain>
    </source>
</reference>
<evidence type="ECO:0000256" key="4">
    <source>
        <dbReference type="ARBA" id="ARBA00023014"/>
    </source>
</evidence>
<evidence type="ECO:0000313" key="8">
    <source>
        <dbReference type="EMBL" id="NGY03663.1"/>
    </source>
</evidence>
<protein>
    <submittedName>
        <fullName evidence="8">Rieske (2Fe-2S) protein</fullName>
    </submittedName>
</protein>
<dbReference type="RefSeq" id="WP_166251277.1">
    <property type="nucleotide sequence ID" value="NZ_JAAMOW010000001.1"/>
</dbReference>
<evidence type="ECO:0000259" key="7">
    <source>
        <dbReference type="PROSITE" id="PS51296"/>
    </source>
</evidence>
<evidence type="ECO:0000256" key="2">
    <source>
        <dbReference type="ARBA" id="ARBA00022723"/>
    </source>
</evidence>
<dbReference type="InterPro" id="IPR017941">
    <property type="entry name" value="Rieske_2Fe-2S"/>
</dbReference>
<dbReference type="Pfam" id="PF00355">
    <property type="entry name" value="Rieske"/>
    <property type="match status" value="1"/>
</dbReference>
<sequence>MAEIDVANVADVREGAALTVRAAGRSIVLTRVAGTLCAVENRCPHLGLPLARGRIVDGVIRCPFRGSSFDLCSGANLDWVNAVAGLPLPQWSRRIVALGREPMPLQTFVARERDGRVYLEA</sequence>
<evidence type="ECO:0000256" key="6">
    <source>
        <dbReference type="ARBA" id="ARBA00038001"/>
    </source>
</evidence>
<dbReference type="AlphaFoldDB" id="A0A6M2BNQ7"/>
<feature type="domain" description="Rieske" evidence="7">
    <location>
        <begin position="4"/>
        <end position="119"/>
    </location>
</feature>
<keyword evidence="3" id="KW-0408">Iron</keyword>
<dbReference type="PANTHER" id="PTHR21496:SF0">
    <property type="entry name" value="RIESKE DOMAIN-CONTAINING PROTEIN"/>
    <property type="match status" value="1"/>
</dbReference>
<gene>
    <name evidence="8" type="ORF">G7Y85_02695</name>
</gene>
<accession>A0A6M2BNQ7</accession>
<comment type="similarity">
    <text evidence="6">Belongs to the bacterial ring-hydroxylating dioxygenase ferredoxin component family.</text>
</comment>
<dbReference type="PANTHER" id="PTHR21496">
    <property type="entry name" value="FERREDOXIN-RELATED"/>
    <property type="match status" value="1"/>
</dbReference>
<keyword evidence="4" id="KW-0411">Iron-sulfur</keyword>
<evidence type="ECO:0000256" key="1">
    <source>
        <dbReference type="ARBA" id="ARBA00022714"/>
    </source>
</evidence>
<dbReference type="Gene3D" id="2.102.10.10">
    <property type="entry name" value="Rieske [2Fe-2S] iron-sulphur domain"/>
    <property type="match status" value="1"/>
</dbReference>
<keyword evidence="2" id="KW-0479">Metal-binding</keyword>
<dbReference type="CDD" id="cd03467">
    <property type="entry name" value="Rieske"/>
    <property type="match status" value="1"/>
</dbReference>
<dbReference type="GO" id="GO:0046872">
    <property type="term" value="F:metal ion binding"/>
    <property type="evidence" value="ECO:0007669"/>
    <property type="project" value="UniProtKB-KW"/>
</dbReference>
<dbReference type="EMBL" id="JAAMOW010000001">
    <property type="protein sequence ID" value="NGY03663.1"/>
    <property type="molecule type" value="Genomic_DNA"/>
</dbReference>
<dbReference type="Proteomes" id="UP000472676">
    <property type="component" value="Unassembled WGS sequence"/>
</dbReference>
<dbReference type="SUPFAM" id="SSF50022">
    <property type="entry name" value="ISP domain"/>
    <property type="match status" value="1"/>
</dbReference>
<dbReference type="InterPro" id="IPR036922">
    <property type="entry name" value="Rieske_2Fe-2S_sf"/>
</dbReference>
<name>A0A6M2BNQ7_9GAMM</name>
<evidence type="ECO:0000313" key="9">
    <source>
        <dbReference type="Proteomes" id="UP000472676"/>
    </source>
</evidence>
<evidence type="ECO:0000256" key="5">
    <source>
        <dbReference type="ARBA" id="ARBA00034078"/>
    </source>
</evidence>
<evidence type="ECO:0000256" key="3">
    <source>
        <dbReference type="ARBA" id="ARBA00023004"/>
    </source>
</evidence>
<organism evidence="8 9">
    <name type="scientific">Solimonas terrae</name>
    <dbReference type="NCBI Taxonomy" id="1396819"/>
    <lineage>
        <taxon>Bacteria</taxon>
        <taxon>Pseudomonadati</taxon>
        <taxon>Pseudomonadota</taxon>
        <taxon>Gammaproteobacteria</taxon>
        <taxon>Nevskiales</taxon>
        <taxon>Nevskiaceae</taxon>
        <taxon>Solimonas</taxon>
    </lineage>
</organism>
<dbReference type="PROSITE" id="PS51296">
    <property type="entry name" value="RIESKE"/>
    <property type="match status" value="1"/>
</dbReference>
<keyword evidence="9" id="KW-1185">Reference proteome</keyword>
<dbReference type="GO" id="GO:0051537">
    <property type="term" value="F:2 iron, 2 sulfur cluster binding"/>
    <property type="evidence" value="ECO:0007669"/>
    <property type="project" value="UniProtKB-KW"/>
</dbReference>
<proteinExistence type="inferred from homology"/>
<comment type="caution">
    <text evidence="8">The sequence shown here is derived from an EMBL/GenBank/DDBJ whole genome shotgun (WGS) entry which is preliminary data.</text>
</comment>